<dbReference type="RefSeq" id="WP_133641321.1">
    <property type="nucleotide sequence ID" value="NZ_SNZV01000007.1"/>
</dbReference>
<comment type="caution">
    <text evidence="3">The sequence shown here is derived from an EMBL/GenBank/DDBJ whole genome shotgun (WGS) entry which is preliminary data.</text>
</comment>
<dbReference type="InterPro" id="IPR012373">
    <property type="entry name" value="Ferrdict_sens_TM"/>
</dbReference>
<dbReference type="Gene3D" id="2.60.120.1440">
    <property type="match status" value="1"/>
</dbReference>
<dbReference type="EMBL" id="SNZV01000007">
    <property type="protein sequence ID" value="TDS11873.1"/>
    <property type="molecule type" value="Genomic_DNA"/>
</dbReference>
<proteinExistence type="predicted"/>
<gene>
    <name evidence="3" type="ORF">B0I21_107225</name>
</gene>
<keyword evidence="4" id="KW-1185">Reference proteome</keyword>
<organism evidence="3 4">
    <name type="scientific">Sphingobacterium paludis</name>
    <dbReference type="NCBI Taxonomy" id="1476465"/>
    <lineage>
        <taxon>Bacteria</taxon>
        <taxon>Pseudomonadati</taxon>
        <taxon>Bacteroidota</taxon>
        <taxon>Sphingobacteriia</taxon>
        <taxon>Sphingobacteriales</taxon>
        <taxon>Sphingobacteriaceae</taxon>
        <taxon>Sphingobacterium</taxon>
    </lineage>
</organism>
<dbReference type="Gene3D" id="3.55.50.30">
    <property type="match status" value="1"/>
</dbReference>
<dbReference type="InterPro" id="IPR006860">
    <property type="entry name" value="FecR"/>
</dbReference>
<dbReference type="PANTHER" id="PTHR30273:SF2">
    <property type="entry name" value="PROTEIN FECR"/>
    <property type="match status" value="1"/>
</dbReference>
<evidence type="ECO:0000313" key="4">
    <source>
        <dbReference type="Proteomes" id="UP000294752"/>
    </source>
</evidence>
<evidence type="ECO:0000259" key="1">
    <source>
        <dbReference type="Pfam" id="PF04773"/>
    </source>
</evidence>
<dbReference type="Proteomes" id="UP000294752">
    <property type="component" value="Unassembled WGS sequence"/>
</dbReference>
<feature type="domain" description="FecR protein" evidence="1">
    <location>
        <begin position="194"/>
        <end position="288"/>
    </location>
</feature>
<dbReference type="Pfam" id="PF04773">
    <property type="entry name" value="FecR"/>
    <property type="match status" value="1"/>
</dbReference>
<dbReference type="OrthoDB" id="695835at2"/>
<feature type="domain" description="Protein FecR C-terminal" evidence="2">
    <location>
        <begin position="331"/>
        <end position="396"/>
    </location>
</feature>
<evidence type="ECO:0000259" key="2">
    <source>
        <dbReference type="Pfam" id="PF16344"/>
    </source>
</evidence>
<dbReference type="PANTHER" id="PTHR30273">
    <property type="entry name" value="PERIPLASMIC SIGNAL SENSOR AND SIGMA FACTOR ACTIVATOR FECR-RELATED"/>
    <property type="match status" value="1"/>
</dbReference>
<evidence type="ECO:0000313" key="3">
    <source>
        <dbReference type="EMBL" id="TDS11873.1"/>
    </source>
</evidence>
<name>A0A4R7CTX1_9SPHI</name>
<dbReference type="InterPro" id="IPR032508">
    <property type="entry name" value="FecR_C"/>
</dbReference>
<dbReference type="Pfam" id="PF16344">
    <property type="entry name" value="FecR_C"/>
    <property type="match status" value="1"/>
</dbReference>
<dbReference type="GO" id="GO:0016989">
    <property type="term" value="F:sigma factor antagonist activity"/>
    <property type="evidence" value="ECO:0007669"/>
    <property type="project" value="TreeGrafter"/>
</dbReference>
<accession>A0A4R7CTX1</accession>
<dbReference type="AlphaFoldDB" id="A0A4R7CTX1"/>
<sequence>MQDETSTFIHLLKKQIDGSISDDELLLLNTLLAVIPESEQHILFNRLLDEHMDEIASTDRYFSRAEEDEIFQRIVEREVADPETQSLWQRWRPYRWLAAAACLLLLSYATITLWDRGAGDAEKPVLANSRGIRADVKPAAERAILTTEDGRSIALDSIKAGQDVLGSNFKLVRLSSGELQYQSLSQVGTDATHVINTPKGGIVHFVLPDGSRVWLNAASSLTFNLGMEKADRMVTVSGEAYFEVAKRKTQKFIVKSTFGEIEVLGTKFNVNTYVRRESKIALLEGSIRLKTSKTAVRMKPSQLAAVRANGTTEMVLRKDIEDVLLWKNGLFHFQNADAYQVAEELSRWYNVDVAVSGMHSHHQINGKISRDLELSKMLDMLKYLGLEGKYKDNKLIIHVKMKPPM</sequence>
<reference evidence="3 4" key="1">
    <citation type="submission" date="2019-03" db="EMBL/GenBank/DDBJ databases">
        <title>Genomic Encyclopedia of Type Strains, Phase III (KMG-III): the genomes of soil and plant-associated and newly described type strains.</title>
        <authorList>
            <person name="Whitman W."/>
        </authorList>
    </citation>
    <scope>NUCLEOTIDE SEQUENCE [LARGE SCALE GENOMIC DNA]</scope>
    <source>
        <strain evidence="3 4">CGMCC 1.12801</strain>
    </source>
</reference>
<protein>
    <submittedName>
        <fullName evidence="3">FecR family protein</fullName>
    </submittedName>
</protein>